<dbReference type="GO" id="GO:0010124">
    <property type="term" value="P:phenylacetate catabolic process"/>
    <property type="evidence" value="ECO:0007669"/>
    <property type="project" value="InterPro"/>
</dbReference>
<dbReference type="InterPro" id="IPR007814">
    <property type="entry name" value="PaaA_PaaC"/>
</dbReference>
<evidence type="ECO:0008006" key="3">
    <source>
        <dbReference type="Google" id="ProtNLM"/>
    </source>
</evidence>
<dbReference type="InterPro" id="IPR009078">
    <property type="entry name" value="Ferritin-like_SF"/>
</dbReference>
<protein>
    <recommendedName>
        <fullName evidence="3">Phenylacetate-CoA oxygenase subunit PaaI</fullName>
    </recommendedName>
</protein>
<dbReference type="SUPFAM" id="SSF47240">
    <property type="entry name" value="Ferritin-like"/>
    <property type="match status" value="1"/>
</dbReference>
<gene>
    <name evidence="1" type="ORF">BA062_25440</name>
</gene>
<dbReference type="Proteomes" id="UP000247892">
    <property type="component" value="Unassembled WGS sequence"/>
</dbReference>
<dbReference type="OrthoDB" id="8593533at2"/>
<name>A0A318LF49_9PSEU</name>
<dbReference type="Gene3D" id="1.20.1260.10">
    <property type="match status" value="1"/>
</dbReference>
<evidence type="ECO:0000313" key="1">
    <source>
        <dbReference type="EMBL" id="PXY25510.1"/>
    </source>
</evidence>
<dbReference type="Pfam" id="PF05138">
    <property type="entry name" value="PaaA_PaaC"/>
    <property type="match status" value="1"/>
</dbReference>
<reference evidence="1 2" key="1">
    <citation type="submission" date="2016-07" db="EMBL/GenBank/DDBJ databases">
        <title>Draft genome sequence of Prauserella sp. YIM 121212, isolated from alkaline soil.</title>
        <authorList>
            <person name="Ruckert C."/>
            <person name="Albersmeier A."/>
            <person name="Jiang C.-L."/>
            <person name="Jiang Y."/>
            <person name="Kalinowski J."/>
            <person name="Schneider O."/>
            <person name="Winkler A."/>
            <person name="Zotchev S.B."/>
        </authorList>
    </citation>
    <scope>NUCLEOTIDE SEQUENCE [LARGE SCALE GENOMIC DNA]</scope>
    <source>
        <strain evidence="1 2">YIM 121212</strain>
    </source>
</reference>
<dbReference type="AlphaFoldDB" id="A0A318LF49"/>
<dbReference type="EMBL" id="MASU01000012">
    <property type="protein sequence ID" value="PXY25510.1"/>
    <property type="molecule type" value="Genomic_DNA"/>
</dbReference>
<sequence length="242" mass="26630">MNEPEIFLRYAEDQFLHGHLLSSWIVDYVDLEVSLAVGSIAQEELAHAATLLGLAGQDRTDRDRFVYERPLSEWWPSRLVVADDRDWPSTVLRGLLVASAGMLLSRGLTEHSDEQVRQATSTMLAEQELHRTHWTSWVRLLGGDARTRDDFGKRGADLLPLAGDLFGAAPGMPAGPVRRRLHESWLAELGPLLAAADLDVALLGAAPRPRVAGSEQAQLGRTLGTVRSLRVGPDDGVRAVYR</sequence>
<accession>A0A318LF49</accession>
<evidence type="ECO:0000313" key="2">
    <source>
        <dbReference type="Proteomes" id="UP000247892"/>
    </source>
</evidence>
<dbReference type="InterPro" id="IPR012347">
    <property type="entry name" value="Ferritin-like"/>
</dbReference>
<proteinExistence type="predicted"/>
<organism evidence="1 2">
    <name type="scientific">Prauserella flavalba</name>
    <dbReference type="NCBI Taxonomy" id="1477506"/>
    <lineage>
        <taxon>Bacteria</taxon>
        <taxon>Bacillati</taxon>
        <taxon>Actinomycetota</taxon>
        <taxon>Actinomycetes</taxon>
        <taxon>Pseudonocardiales</taxon>
        <taxon>Pseudonocardiaceae</taxon>
        <taxon>Prauserella</taxon>
    </lineage>
</organism>
<dbReference type="RefSeq" id="WP_110341135.1">
    <property type="nucleotide sequence ID" value="NZ_JBHVKT010000006.1"/>
</dbReference>
<keyword evidence="2" id="KW-1185">Reference proteome</keyword>
<comment type="caution">
    <text evidence="1">The sequence shown here is derived from an EMBL/GenBank/DDBJ whole genome shotgun (WGS) entry which is preliminary data.</text>
</comment>